<dbReference type="InterPro" id="IPR032867">
    <property type="entry name" value="DYW_dom"/>
</dbReference>
<dbReference type="FunFam" id="1.25.40.10:FF:000404">
    <property type="entry name" value="Pentatricopeptide repeat-containing protein chloroplastic"/>
    <property type="match status" value="1"/>
</dbReference>
<dbReference type="PANTHER" id="PTHR47926:SF488">
    <property type="entry name" value="DYW DOMAIN-CONTAINING PROTEIN"/>
    <property type="match status" value="1"/>
</dbReference>
<dbReference type="Pfam" id="PF12854">
    <property type="entry name" value="PPR_1"/>
    <property type="match status" value="1"/>
</dbReference>
<gene>
    <name evidence="4" type="ORF">Lalb_Chr17g0340711</name>
</gene>
<dbReference type="NCBIfam" id="TIGR00756">
    <property type="entry name" value="PPR"/>
    <property type="match status" value="3"/>
</dbReference>
<dbReference type="InterPro" id="IPR046960">
    <property type="entry name" value="PPR_At4g14850-like_plant"/>
</dbReference>
<dbReference type="Pfam" id="PF20431">
    <property type="entry name" value="E_motif"/>
    <property type="match status" value="1"/>
</dbReference>
<evidence type="ECO:0000256" key="2">
    <source>
        <dbReference type="ARBA" id="ARBA00022737"/>
    </source>
</evidence>
<dbReference type="FunFam" id="1.25.40.10:FF:000427">
    <property type="entry name" value="Pentatricopeptide repeat-containing protein chloroplastic"/>
    <property type="match status" value="1"/>
</dbReference>
<dbReference type="PROSITE" id="PS51375">
    <property type="entry name" value="PPR"/>
    <property type="match status" value="4"/>
</dbReference>
<dbReference type="GO" id="GO:0009451">
    <property type="term" value="P:RNA modification"/>
    <property type="evidence" value="ECO:0007669"/>
    <property type="project" value="InterPro"/>
</dbReference>
<feature type="region of interest" description="Disordered" evidence="3">
    <location>
        <begin position="1"/>
        <end position="26"/>
    </location>
</feature>
<organism evidence="4 5">
    <name type="scientific">Lupinus albus</name>
    <name type="common">White lupine</name>
    <name type="synonym">Lupinus termis</name>
    <dbReference type="NCBI Taxonomy" id="3870"/>
    <lineage>
        <taxon>Eukaryota</taxon>
        <taxon>Viridiplantae</taxon>
        <taxon>Streptophyta</taxon>
        <taxon>Embryophyta</taxon>
        <taxon>Tracheophyta</taxon>
        <taxon>Spermatophyta</taxon>
        <taxon>Magnoliopsida</taxon>
        <taxon>eudicotyledons</taxon>
        <taxon>Gunneridae</taxon>
        <taxon>Pentapetalae</taxon>
        <taxon>rosids</taxon>
        <taxon>fabids</taxon>
        <taxon>Fabales</taxon>
        <taxon>Fabaceae</taxon>
        <taxon>Papilionoideae</taxon>
        <taxon>50 kb inversion clade</taxon>
        <taxon>genistoids sensu lato</taxon>
        <taxon>core genistoids</taxon>
        <taxon>Genisteae</taxon>
        <taxon>Lupinus</taxon>
    </lineage>
</organism>
<dbReference type="Gene3D" id="1.25.40.10">
    <property type="entry name" value="Tetratricopeptide repeat domain"/>
    <property type="match status" value="3"/>
</dbReference>
<reference evidence="5" key="1">
    <citation type="journal article" date="2020" name="Nat. Commun.">
        <title>Genome sequence of the cluster root forming white lupin.</title>
        <authorList>
            <person name="Hufnagel B."/>
            <person name="Marques A."/>
            <person name="Soriano A."/>
            <person name="Marques L."/>
            <person name="Divol F."/>
            <person name="Doumas P."/>
            <person name="Sallet E."/>
            <person name="Mancinotti D."/>
            <person name="Carrere S."/>
            <person name="Marande W."/>
            <person name="Arribat S."/>
            <person name="Keller J."/>
            <person name="Huneau C."/>
            <person name="Blein T."/>
            <person name="Aime D."/>
            <person name="Laguerre M."/>
            <person name="Taylor J."/>
            <person name="Schubert V."/>
            <person name="Nelson M."/>
            <person name="Geu-Flores F."/>
            <person name="Crespi M."/>
            <person name="Gallardo-Guerrero K."/>
            <person name="Delaux P.-M."/>
            <person name="Salse J."/>
            <person name="Berges H."/>
            <person name="Guyot R."/>
            <person name="Gouzy J."/>
            <person name="Peret B."/>
        </authorList>
    </citation>
    <scope>NUCLEOTIDE SEQUENCE [LARGE SCALE GENOMIC DNA]</scope>
    <source>
        <strain evidence="5">cv. Amiga</strain>
    </source>
</reference>
<dbReference type="SUPFAM" id="SSF48452">
    <property type="entry name" value="TPR-like"/>
    <property type="match status" value="1"/>
</dbReference>
<proteinExistence type="inferred from homology"/>
<evidence type="ECO:0000313" key="5">
    <source>
        <dbReference type="Proteomes" id="UP000447434"/>
    </source>
</evidence>
<dbReference type="Proteomes" id="UP000447434">
    <property type="component" value="Chromosome 17"/>
</dbReference>
<dbReference type="PANTHER" id="PTHR47926">
    <property type="entry name" value="PENTATRICOPEPTIDE REPEAT-CONTAINING PROTEIN"/>
    <property type="match status" value="1"/>
</dbReference>
<dbReference type="GO" id="GO:0003723">
    <property type="term" value="F:RNA binding"/>
    <property type="evidence" value="ECO:0007669"/>
    <property type="project" value="InterPro"/>
</dbReference>
<dbReference type="InterPro" id="IPR002885">
    <property type="entry name" value="PPR_rpt"/>
</dbReference>
<feature type="compositionally biased region" description="Polar residues" evidence="3">
    <location>
        <begin position="9"/>
        <end position="26"/>
    </location>
</feature>
<accession>A0A6A4P7B6</accession>
<dbReference type="InterPro" id="IPR011990">
    <property type="entry name" value="TPR-like_helical_dom_sf"/>
</dbReference>
<dbReference type="InterPro" id="IPR046848">
    <property type="entry name" value="E_motif"/>
</dbReference>
<evidence type="ECO:0000313" key="4">
    <source>
        <dbReference type="EMBL" id="KAE9595619.1"/>
    </source>
</evidence>
<dbReference type="EMBL" id="WOCE01000017">
    <property type="protein sequence ID" value="KAE9595619.1"/>
    <property type="molecule type" value="Genomic_DNA"/>
</dbReference>
<dbReference type="Pfam" id="PF13041">
    <property type="entry name" value="PPR_2"/>
    <property type="match status" value="2"/>
</dbReference>
<keyword evidence="5" id="KW-1185">Reference proteome</keyword>
<dbReference type="AlphaFoldDB" id="A0A6A4P7B6"/>
<sequence length="604" mass="67536">MAAPILHFTSLSPTQPNNTETPRNEVSTTTFAPSLIPKCTSLKELKQIHAYTIKTHLQNDLTVLTKLINFCTNNPTKSSMDYAHHMFDQITQPDIVLFNTMARGYARFDNPLRAITLFSQVLSYGLLPDDYTFSSLLKACARVKALQEGKQLHCLSVKLGVSVNMYVCPTLINMYTACNDIDAARRVFDKIDEPCVVSYNAIITSHARNSQPNEALALFRELQETGLTPTDVTMLVALSSCALLGALDLGRWIHEYVKKNGFDQYVKVNTALIDMYAKCGSLDDAISVFREMRRKDTQAWSAMIVAYATHGDGPQAILMLGEMKKAKVQPDDITFLGILYACSHNGLVEEGYQFFHSMTHEYGIVPSVKHYGCMVDLLGRAGRLDEAYKFIDELPIKPTPILWRTLLSACTSHGNIEMGKQVIQRIFELDDSHGGDYVILSNLLAKSGRWDDVNFLRKMMMDKGAVKVPGCSSIEVNNVVHEFFSGDGVHSASTGLHHALDELVKELKLAGYVADTSLVFHADIQDEEKEIILRYHSEKLAITFGLLNTPPGTTIRVVKNLRVCADCHSAAKFISLIFGRQIILRDVQRFHHFKDGKCSCGDYW</sequence>
<dbReference type="Pfam" id="PF14432">
    <property type="entry name" value="DYW_deaminase"/>
    <property type="match status" value="1"/>
</dbReference>
<dbReference type="OrthoDB" id="185373at2759"/>
<dbReference type="GO" id="GO:0008270">
    <property type="term" value="F:zinc ion binding"/>
    <property type="evidence" value="ECO:0007669"/>
    <property type="project" value="InterPro"/>
</dbReference>
<evidence type="ECO:0000256" key="1">
    <source>
        <dbReference type="ARBA" id="ARBA00006643"/>
    </source>
</evidence>
<keyword evidence="2" id="KW-0677">Repeat</keyword>
<comment type="similarity">
    <text evidence="1">Belongs to the PPR family. PCMP-H subfamily.</text>
</comment>
<evidence type="ECO:0000256" key="3">
    <source>
        <dbReference type="SAM" id="MobiDB-lite"/>
    </source>
</evidence>
<dbReference type="Pfam" id="PF01535">
    <property type="entry name" value="PPR"/>
    <property type="match status" value="3"/>
</dbReference>
<comment type="caution">
    <text evidence="4">The sequence shown here is derived from an EMBL/GenBank/DDBJ whole genome shotgun (WGS) entry which is preliminary data.</text>
</comment>
<name>A0A6A4P7B6_LUPAL</name>
<protein>
    <submittedName>
        <fullName evidence="4">Putative tetratricopeptide-like helical domain, DYW domain-containing protein</fullName>
    </submittedName>
</protein>